<reference evidence="1 2" key="1">
    <citation type="submission" date="2017-09" db="EMBL/GenBank/DDBJ databases">
        <title>Depth-based differentiation of microbial function through sediment-hosted aquifers and enrichment of novel symbionts in the deep terrestrial subsurface.</title>
        <authorList>
            <person name="Probst A.J."/>
            <person name="Ladd B."/>
            <person name="Jarett J.K."/>
            <person name="Geller-Mcgrath D.E."/>
            <person name="Sieber C.M."/>
            <person name="Emerson J.B."/>
            <person name="Anantharaman K."/>
            <person name="Thomas B.C."/>
            <person name="Malmstrom R."/>
            <person name="Stieglmeier M."/>
            <person name="Klingl A."/>
            <person name="Woyke T."/>
            <person name="Ryan C.M."/>
            <person name="Banfield J.F."/>
        </authorList>
    </citation>
    <scope>NUCLEOTIDE SEQUENCE [LARGE SCALE GENOMIC DNA]</scope>
    <source>
        <strain evidence="1">CG10_big_fil_rev_8_21_14_0_10_48_11</strain>
    </source>
</reference>
<dbReference type="Proteomes" id="UP000231152">
    <property type="component" value="Unassembled WGS sequence"/>
</dbReference>
<dbReference type="AlphaFoldDB" id="A0A2M8LF19"/>
<name>A0A2M8LF19_9BACT</name>
<proteinExistence type="predicted"/>
<accession>A0A2M8LF19</accession>
<dbReference type="EMBL" id="PFET01000006">
    <property type="protein sequence ID" value="PJE76040.1"/>
    <property type="molecule type" value="Genomic_DNA"/>
</dbReference>
<sequence length="143" mass="16267">MAKESEGQQEMSAADEVKVAVENVRRAVAENREWLDGDILPADKFEEEFAKRLQDFKGIVETMEHFADLLQRSDLEDTAEQLRQGTRACEEDLGKNWNETMTPENFKQLLDAIDSAVTILDAQADQLRRSGFVKLPTPKEHDS</sequence>
<gene>
    <name evidence="1" type="ORF">COV04_01705</name>
</gene>
<organism evidence="1 2">
    <name type="scientific">Candidatus Uhrbacteria bacterium CG10_big_fil_rev_8_21_14_0_10_48_11</name>
    <dbReference type="NCBI Taxonomy" id="1975037"/>
    <lineage>
        <taxon>Bacteria</taxon>
        <taxon>Candidatus Uhriibacteriota</taxon>
    </lineage>
</organism>
<evidence type="ECO:0000313" key="2">
    <source>
        <dbReference type="Proteomes" id="UP000231152"/>
    </source>
</evidence>
<comment type="caution">
    <text evidence="1">The sequence shown here is derived from an EMBL/GenBank/DDBJ whole genome shotgun (WGS) entry which is preliminary data.</text>
</comment>
<evidence type="ECO:0000313" key="1">
    <source>
        <dbReference type="EMBL" id="PJE76040.1"/>
    </source>
</evidence>
<protein>
    <submittedName>
        <fullName evidence="1">Uncharacterized protein</fullName>
    </submittedName>
</protein>